<evidence type="ECO:0000313" key="2">
    <source>
        <dbReference type="EMBL" id="ORY41611.1"/>
    </source>
</evidence>
<accession>A0A1Y2C3N3</accession>
<keyword evidence="3" id="KW-1185">Reference proteome</keyword>
<gene>
    <name evidence="2" type="ORF">BCR33DRAFT_718768</name>
</gene>
<feature type="region of interest" description="Disordered" evidence="1">
    <location>
        <begin position="30"/>
        <end position="60"/>
    </location>
</feature>
<proteinExistence type="predicted"/>
<dbReference type="AlphaFoldDB" id="A0A1Y2C3N3"/>
<reference evidence="2 3" key="1">
    <citation type="submission" date="2016-07" db="EMBL/GenBank/DDBJ databases">
        <title>Pervasive Adenine N6-methylation of Active Genes in Fungi.</title>
        <authorList>
            <consortium name="DOE Joint Genome Institute"/>
            <person name="Mondo S.J."/>
            <person name="Dannebaum R.O."/>
            <person name="Kuo R.C."/>
            <person name="Labutti K."/>
            <person name="Haridas S."/>
            <person name="Kuo A."/>
            <person name="Salamov A."/>
            <person name="Ahrendt S.R."/>
            <person name="Lipzen A."/>
            <person name="Sullivan W."/>
            <person name="Andreopoulos W.B."/>
            <person name="Clum A."/>
            <person name="Lindquist E."/>
            <person name="Daum C."/>
            <person name="Ramamoorthy G.K."/>
            <person name="Gryganskyi A."/>
            <person name="Culley D."/>
            <person name="Magnuson J.K."/>
            <person name="James T.Y."/>
            <person name="O'Malley M.A."/>
            <person name="Stajich J.E."/>
            <person name="Spatafora J.W."/>
            <person name="Visel A."/>
            <person name="Grigoriev I.V."/>
        </authorList>
    </citation>
    <scope>NUCLEOTIDE SEQUENCE [LARGE SCALE GENOMIC DNA]</scope>
    <source>
        <strain evidence="2 3">JEL800</strain>
    </source>
</reference>
<feature type="compositionally biased region" description="Basic and acidic residues" evidence="1">
    <location>
        <begin position="30"/>
        <end position="50"/>
    </location>
</feature>
<comment type="caution">
    <text evidence="2">The sequence shown here is derived from an EMBL/GenBank/DDBJ whole genome shotgun (WGS) entry which is preliminary data.</text>
</comment>
<dbReference type="Proteomes" id="UP000193642">
    <property type="component" value="Unassembled WGS sequence"/>
</dbReference>
<evidence type="ECO:0000256" key="1">
    <source>
        <dbReference type="SAM" id="MobiDB-lite"/>
    </source>
</evidence>
<name>A0A1Y2C3N3_9FUNG</name>
<sequence length="60" mass="7038">MKLKPDAKKVSFRAYFLFISAGLAIYRGNREAESEESNQRETCGRSEHTFMHSNPDFFKY</sequence>
<protein>
    <submittedName>
        <fullName evidence="2">Uncharacterized protein</fullName>
    </submittedName>
</protein>
<organism evidence="2 3">
    <name type="scientific">Rhizoclosmatium globosum</name>
    <dbReference type="NCBI Taxonomy" id="329046"/>
    <lineage>
        <taxon>Eukaryota</taxon>
        <taxon>Fungi</taxon>
        <taxon>Fungi incertae sedis</taxon>
        <taxon>Chytridiomycota</taxon>
        <taxon>Chytridiomycota incertae sedis</taxon>
        <taxon>Chytridiomycetes</taxon>
        <taxon>Chytridiales</taxon>
        <taxon>Chytriomycetaceae</taxon>
        <taxon>Rhizoclosmatium</taxon>
    </lineage>
</organism>
<evidence type="ECO:0000313" key="3">
    <source>
        <dbReference type="Proteomes" id="UP000193642"/>
    </source>
</evidence>
<dbReference type="EMBL" id="MCGO01000031">
    <property type="protein sequence ID" value="ORY41611.1"/>
    <property type="molecule type" value="Genomic_DNA"/>
</dbReference>